<keyword evidence="4" id="KW-0808">Transferase</keyword>
<evidence type="ECO:0000256" key="3">
    <source>
        <dbReference type="ARBA" id="ARBA00030757"/>
    </source>
</evidence>
<evidence type="ECO:0000313" key="4">
    <source>
        <dbReference type="EMBL" id="SKA10822.1"/>
    </source>
</evidence>
<dbReference type="EMBL" id="FUXL01000006">
    <property type="protein sequence ID" value="SKA10822.1"/>
    <property type="molecule type" value="Genomic_DNA"/>
</dbReference>
<dbReference type="OrthoDB" id="9810066at2"/>
<dbReference type="Proteomes" id="UP000190135">
    <property type="component" value="Unassembled WGS sequence"/>
</dbReference>
<dbReference type="AlphaFoldDB" id="A0A1T4R432"/>
<gene>
    <name evidence="4" type="ORF">SAMN05428963_1069</name>
</gene>
<dbReference type="PANTHER" id="PTHR11579:SF18">
    <property type="entry name" value="PROTEIN-L-ISOASPARTATE O-METHYLTRANSFERASE"/>
    <property type="match status" value="1"/>
</dbReference>
<accession>A0A1T4R432</accession>
<dbReference type="SUPFAM" id="SSF53335">
    <property type="entry name" value="S-adenosyl-L-methionine-dependent methyltransferases"/>
    <property type="match status" value="1"/>
</dbReference>
<keyword evidence="4" id="KW-0489">Methyltransferase</keyword>
<dbReference type="InterPro" id="IPR029063">
    <property type="entry name" value="SAM-dependent_MTases_sf"/>
</dbReference>
<protein>
    <recommendedName>
        <fullName evidence="2">Protein-L-isoaspartate O-methyltransferase</fullName>
    </recommendedName>
    <alternativeName>
        <fullName evidence="3">Protein L-isoaspartyl methyltransferase</fullName>
    </alternativeName>
</protein>
<dbReference type="InterPro" id="IPR000682">
    <property type="entry name" value="PCMT"/>
</dbReference>
<dbReference type="NCBIfam" id="NF001453">
    <property type="entry name" value="PRK00312.1"/>
    <property type="match status" value="1"/>
</dbReference>
<dbReference type="PANTHER" id="PTHR11579">
    <property type="entry name" value="PROTEIN-L-ISOASPARTATE O-METHYLTRANSFERASE"/>
    <property type="match status" value="1"/>
</dbReference>
<dbReference type="Gene3D" id="3.40.50.150">
    <property type="entry name" value="Vaccinia Virus protein VP39"/>
    <property type="match status" value="1"/>
</dbReference>
<dbReference type="STRING" id="1365950.SAMN05428963_1069"/>
<dbReference type="GO" id="GO:0005737">
    <property type="term" value="C:cytoplasm"/>
    <property type="evidence" value="ECO:0007669"/>
    <property type="project" value="TreeGrafter"/>
</dbReference>
<dbReference type="PROSITE" id="PS01279">
    <property type="entry name" value="PCMT"/>
    <property type="match status" value="1"/>
</dbReference>
<reference evidence="4 5" key="1">
    <citation type="submission" date="2017-02" db="EMBL/GenBank/DDBJ databases">
        <authorList>
            <person name="Peterson S.W."/>
        </authorList>
    </citation>
    <scope>NUCLEOTIDE SEQUENCE [LARGE SCALE GENOMIC DNA]</scope>
    <source>
        <strain evidence="4 5">USBA 369</strain>
    </source>
</reference>
<evidence type="ECO:0000256" key="2">
    <source>
        <dbReference type="ARBA" id="ARBA00013346"/>
    </source>
</evidence>
<comment type="similarity">
    <text evidence="1">Belongs to the methyltransferase superfamily. L-isoaspartyl/D-aspartyl protein methyltransferase family.</text>
</comment>
<organism evidence="4 5">
    <name type="scientific">Consotaella salsifontis</name>
    <dbReference type="NCBI Taxonomy" id="1365950"/>
    <lineage>
        <taxon>Bacteria</taxon>
        <taxon>Pseudomonadati</taxon>
        <taxon>Pseudomonadota</taxon>
        <taxon>Alphaproteobacteria</taxon>
        <taxon>Hyphomicrobiales</taxon>
        <taxon>Aurantimonadaceae</taxon>
        <taxon>Consotaella</taxon>
    </lineage>
</organism>
<dbReference type="GO" id="GO:0004719">
    <property type="term" value="F:protein-L-isoaspartate (D-aspartate) O-methyltransferase activity"/>
    <property type="evidence" value="ECO:0007669"/>
    <property type="project" value="InterPro"/>
</dbReference>
<keyword evidence="5" id="KW-1185">Reference proteome</keyword>
<name>A0A1T4R432_9HYPH</name>
<evidence type="ECO:0000313" key="5">
    <source>
        <dbReference type="Proteomes" id="UP000190135"/>
    </source>
</evidence>
<dbReference type="RefSeq" id="WP_078708270.1">
    <property type="nucleotide sequence ID" value="NZ_FUXL01000006.1"/>
</dbReference>
<evidence type="ECO:0000256" key="1">
    <source>
        <dbReference type="ARBA" id="ARBA00005369"/>
    </source>
</evidence>
<dbReference type="CDD" id="cd02440">
    <property type="entry name" value="AdoMet_MTases"/>
    <property type="match status" value="1"/>
</dbReference>
<sequence>MQSVDPRDREDLAAFLLRLRSEHLDSRLLAAVEKVPRRNFVMAGVANAYGDASLPIDCGQTMPGAHFAVSLVAALHIEEGNSVLEVGSGSGYVTALLARLGARVASLDRYRRLIAAAGARLKELGLANAVFELEDGRGGYPSMAPYDRIILHGAFDAVPRVFLEQLAAHGYLICAVGPAREEQMLVRMQKVGSRFEREDLRPVRYLPLEPGVATVL</sequence>
<dbReference type="GO" id="GO:0032259">
    <property type="term" value="P:methylation"/>
    <property type="evidence" value="ECO:0007669"/>
    <property type="project" value="UniProtKB-KW"/>
</dbReference>
<proteinExistence type="inferred from homology"/>
<dbReference type="Pfam" id="PF01135">
    <property type="entry name" value="PCMT"/>
    <property type="match status" value="1"/>
</dbReference>